<feature type="region of interest" description="Disordered" evidence="11">
    <location>
        <begin position="1"/>
        <end position="22"/>
    </location>
</feature>
<evidence type="ECO:0000256" key="10">
    <source>
        <dbReference type="ARBA" id="ARBA00023163"/>
    </source>
</evidence>
<accession>A0ABV8HY68</accession>
<evidence type="ECO:0000256" key="8">
    <source>
        <dbReference type="ARBA" id="ARBA00023015"/>
    </source>
</evidence>
<keyword evidence="5" id="KW-0678">Repressor</keyword>
<keyword evidence="9" id="KW-0238">DNA-binding</keyword>
<proteinExistence type="inferred from homology"/>
<dbReference type="Proteomes" id="UP001595765">
    <property type="component" value="Unassembled WGS sequence"/>
</dbReference>
<dbReference type="Gene3D" id="3.30.1490.190">
    <property type="match status" value="1"/>
</dbReference>
<dbReference type="Gene3D" id="1.10.10.10">
    <property type="entry name" value="Winged helix-like DNA-binding domain superfamily/Winged helix DNA-binding domain"/>
    <property type="match status" value="1"/>
</dbReference>
<gene>
    <name evidence="12" type="ORF">ACFO3J_31580</name>
</gene>
<organism evidence="12 13">
    <name type="scientific">Streptomyces polygonati</name>
    <dbReference type="NCBI Taxonomy" id="1617087"/>
    <lineage>
        <taxon>Bacteria</taxon>
        <taxon>Bacillati</taxon>
        <taxon>Actinomycetota</taxon>
        <taxon>Actinomycetes</taxon>
        <taxon>Kitasatosporales</taxon>
        <taxon>Streptomycetaceae</taxon>
        <taxon>Streptomyces</taxon>
    </lineage>
</organism>
<dbReference type="InterPro" id="IPR036390">
    <property type="entry name" value="WH_DNA-bd_sf"/>
</dbReference>
<dbReference type="SUPFAM" id="SSF46785">
    <property type="entry name" value="Winged helix' DNA-binding domain"/>
    <property type="match status" value="1"/>
</dbReference>
<keyword evidence="8" id="KW-0805">Transcription regulation</keyword>
<keyword evidence="4" id="KW-0963">Cytoplasm</keyword>
<keyword evidence="13" id="KW-1185">Reference proteome</keyword>
<evidence type="ECO:0000313" key="12">
    <source>
        <dbReference type="EMBL" id="MFC4035972.1"/>
    </source>
</evidence>
<evidence type="ECO:0000256" key="1">
    <source>
        <dbReference type="ARBA" id="ARBA00004496"/>
    </source>
</evidence>
<protein>
    <submittedName>
        <fullName evidence="12">Fur family transcriptional regulator</fullName>
    </submittedName>
</protein>
<dbReference type="InterPro" id="IPR043135">
    <property type="entry name" value="Fur_C"/>
</dbReference>
<reference evidence="13" key="1">
    <citation type="journal article" date="2019" name="Int. J. Syst. Evol. Microbiol.">
        <title>The Global Catalogue of Microorganisms (GCM) 10K type strain sequencing project: providing services to taxonomists for standard genome sequencing and annotation.</title>
        <authorList>
            <consortium name="The Broad Institute Genomics Platform"/>
            <consortium name="The Broad Institute Genome Sequencing Center for Infectious Disease"/>
            <person name="Wu L."/>
            <person name="Ma J."/>
        </authorList>
    </citation>
    <scope>NUCLEOTIDE SEQUENCE [LARGE SCALE GENOMIC DNA]</scope>
    <source>
        <strain evidence="13">CGMCC 4.7237</strain>
    </source>
</reference>
<name>A0ABV8HY68_9ACTN</name>
<sequence length="173" mass="18145">MPDHDSGVSARPGGDAELPGRRTHQRRSVLDALIDSDGFVSAQSLYGAVRAAGVHLGLSTVYRTLAAFSEAGLADVVRDTNGERLFRFRPSGNHQHYLLCRHCGFSDPVESSAVEAWARTIAETSGFAQVEHTVELTGVCADCVRGDAQQPPHAAPAGGATRAARPPGQAGSA</sequence>
<keyword evidence="6" id="KW-0479">Metal-binding</keyword>
<dbReference type="CDD" id="cd07153">
    <property type="entry name" value="Fur_like"/>
    <property type="match status" value="1"/>
</dbReference>
<evidence type="ECO:0000256" key="4">
    <source>
        <dbReference type="ARBA" id="ARBA00022490"/>
    </source>
</evidence>
<evidence type="ECO:0000256" key="6">
    <source>
        <dbReference type="ARBA" id="ARBA00022723"/>
    </source>
</evidence>
<evidence type="ECO:0000256" key="7">
    <source>
        <dbReference type="ARBA" id="ARBA00022833"/>
    </source>
</evidence>
<comment type="subcellular location">
    <subcellularLocation>
        <location evidence="1">Cytoplasm</location>
    </subcellularLocation>
</comment>
<evidence type="ECO:0000256" key="9">
    <source>
        <dbReference type="ARBA" id="ARBA00023125"/>
    </source>
</evidence>
<comment type="subunit">
    <text evidence="3">Homodimer.</text>
</comment>
<keyword evidence="7" id="KW-0862">Zinc</keyword>
<dbReference type="Pfam" id="PF01475">
    <property type="entry name" value="FUR"/>
    <property type="match status" value="1"/>
</dbReference>
<dbReference type="RefSeq" id="WP_386436838.1">
    <property type="nucleotide sequence ID" value="NZ_JBHSBB010000030.1"/>
</dbReference>
<comment type="caution">
    <text evidence="12">The sequence shown here is derived from an EMBL/GenBank/DDBJ whole genome shotgun (WGS) entry which is preliminary data.</text>
</comment>
<evidence type="ECO:0000256" key="3">
    <source>
        <dbReference type="ARBA" id="ARBA00011738"/>
    </source>
</evidence>
<dbReference type="InterPro" id="IPR002481">
    <property type="entry name" value="FUR"/>
</dbReference>
<dbReference type="EMBL" id="JBHSBB010000030">
    <property type="protein sequence ID" value="MFC4035972.1"/>
    <property type="molecule type" value="Genomic_DNA"/>
</dbReference>
<evidence type="ECO:0000313" key="13">
    <source>
        <dbReference type="Proteomes" id="UP001595765"/>
    </source>
</evidence>
<dbReference type="PANTHER" id="PTHR33202:SF2">
    <property type="entry name" value="FERRIC UPTAKE REGULATION PROTEIN"/>
    <property type="match status" value="1"/>
</dbReference>
<feature type="region of interest" description="Disordered" evidence="11">
    <location>
        <begin position="149"/>
        <end position="173"/>
    </location>
</feature>
<comment type="similarity">
    <text evidence="2">Belongs to the Fur family.</text>
</comment>
<dbReference type="PANTHER" id="PTHR33202">
    <property type="entry name" value="ZINC UPTAKE REGULATION PROTEIN"/>
    <property type="match status" value="1"/>
</dbReference>
<evidence type="ECO:0000256" key="2">
    <source>
        <dbReference type="ARBA" id="ARBA00007957"/>
    </source>
</evidence>
<keyword evidence="10" id="KW-0804">Transcription</keyword>
<evidence type="ECO:0000256" key="5">
    <source>
        <dbReference type="ARBA" id="ARBA00022491"/>
    </source>
</evidence>
<evidence type="ECO:0000256" key="11">
    <source>
        <dbReference type="SAM" id="MobiDB-lite"/>
    </source>
</evidence>
<dbReference type="InterPro" id="IPR036388">
    <property type="entry name" value="WH-like_DNA-bd_sf"/>
</dbReference>